<dbReference type="Proteomes" id="UP001596118">
    <property type="component" value="Unassembled WGS sequence"/>
</dbReference>
<sequence>MRALSVFVAALLLVSSVVAGIGPAGATADARSASQSTVPDPASQPTVSDPASQPTVSGPVPPATGSVGSRAVPTSTHGENLTLRVLSTPPGVEPRIASHRRGVNLGTSLGLAVGDSDAALRTEAAIRRIESAETNAERQRRILAEINEVEQGEVSLDSRQTTAINAHASGELTDRELLDELVRIAALAREYDRRLETLSELAEGTDGFSTPDRVSTLQVQLQVYEGPVREVALETVRGDRSGTEIHVQSSRNAMVLATIVDGHYVRESLRRDQWDRGGDDLGSEAAINATVEAYPETTDLREANALGAGTVQRITVDHDFGTLRTFVSGGTERVFLEHQRMALSTFPDAESVSTAEDGFNVTVNRTYPGGPVTVTVLDSTTGDPLEGITVTKSAGGTPSETIGSTDEDGVVRTLSPADPYRITVVDEPRVAVIDDIDPIRTPRVADDVENEDDANDSA</sequence>
<gene>
    <name evidence="5" type="ORF">ACFPM1_11345</name>
</gene>
<evidence type="ECO:0000313" key="5">
    <source>
        <dbReference type="EMBL" id="MFC5279343.1"/>
    </source>
</evidence>
<dbReference type="Pfam" id="PF23374">
    <property type="entry name" value="Fn3_arc"/>
    <property type="match status" value="1"/>
</dbReference>
<dbReference type="AlphaFoldDB" id="A0ABD5R2Z9"/>
<feature type="domain" description="DUF7096" evidence="4">
    <location>
        <begin position="2"/>
        <end position="240"/>
    </location>
</feature>
<proteinExistence type="predicted"/>
<name>A0ABD5R2Z9_9EURY</name>
<dbReference type="InterPro" id="IPR055520">
    <property type="entry name" value="DUF7094"/>
</dbReference>
<feature type="region of interest" description="Disordered" evidence="1">
    <location>
        <begin position="27"/>
        <end position="79"/>
    </location>
</feature>
<dbReference type="Pfam" id="PF23379">
    <property type="entry name" value="DUF7096"/>
    <property type="match status" value="1"/>
</dbReference>
<keyword evidence="6" id="KW-1185">Reference proteome</keyword>
<dbReference type="InterPro" id="IPR056397">
    <property type="entry name" value="Fn3_arc"/>
</dbReference>
<feature type="domain" description="Fibronectin-III type-like" evidence="2">
    <location>
        <begin position="352"/>
        <end position="429"/>
    </location>
</feature>
<protein>
    <submittedName>
        <fullName evidence="5">FUSC family protein</fullName>
    </submittedName>
</protein>
<evidence type="ECO:0000259" key="4">
    <source>
        <dbReference type="Pfam" id="PF23379"/>
    </source>
</evidence>
<dbReference type="RefSeq" id="WP_256413140.1">
    <property type="nucleotide sequence ID" value="NZ_JANHDM010000017.1"/>
</dbReference>
<dbReference type="EMBL" id="JBHSKY010000009">
    <property type="protein sequence ID" value="MFC5279343.1"/>
    <property type="molecule type" value="Genomic_DNA"/>
</dbReference>
<evidence type="ECO:0000313" key="6">
    <source>
        <dbReference type="Proteomes" id="UP001596118"/>
    </source>
</evidence>
<evidence type="ECO:0000259" key="2">
    <source>
        <dbReference type="Pfam" id="PF23374"/>
    </source>
</evidence>
<dbReference type="InterPro" id="IPR055522">
    <property type="entry name" value="DUF7096"/>
</dbReference>
<reference evidence="5 6" key="1">
    <citation type="journal article" date="2019" name="Int. J. Syst. Evol. Microbiol.">
        <title>The Global Catalogue of Microorganisms (GCM) 10K type strain sequencing project: providing services to taxonomists for standard genome sequencing and annotation.</title>
        <authorList>
            <consortium name="The Broad Institute Genomics Platform"/>
            <consortium name="The Broad Institute Genome Sequencing Center for Infectious Disease"/>
            <person name="Wu L."/>
            <person name="Ma J."/>
        </authorList>
    </citation>
    <scope>NUCLEOTIDE SEQUENCE [LARGE SCALE GENOMIC DNA]</scope>
    <source>
        <strain evidence="5 6">CGMCC 1.12124</strain>
    </source>
</reference>
<accession>A0ABD5R2Z9</accession>
<feature type="domain" description="DUF7094" evidence="3">
    <location>
        <begin position="245"/>
        <end position="347"/>
    </location>
</feature>
<evidence type="ECO:0000256" key="1">
    <source>
        <dbReference type="SAM" id="MobiDB-lite"/>
    </source>
</evidence>
<dbReference type="Pfam" id="PF23375">
    <property type="entry name" value="DUF7094"/>
    <property type="match status" value="1"/>
</dbReference>
<comment type="caution">
    <text evidence="5">The sequence shown here is derived from an EMBL/GenBank/DDBJ whole genome shotgun (WGS) entry which is preliminary data.</text>
</comment>
<feature type="region of interest" description="Disordered" evidence="1">
    <location>
        <begin position="439"/>
        <end position="458"/>
    </location>
</feature>
<evidence type="ECO:0000259" key="3">
    <source>
        <dbReference type="Pfam" id="PF23375"/>
    </source>
</evidence>
<organism evidence="5 6">
    <name type="scientific">Halorubrum rubrum</name>
    <dbReference type="NCBI Taxonomy" id="1126240"/>
    <lineage>
        <taxon>Archaea</taxon>
        <taxon>Methanobacteriati</taxon>
        <taxon>Methanobacteriota</taxon>
        <taxon>Stenosarchaea group</taxon>
        <taxon>Halobacteria</taxon>
        <taxon>Halobacteriales</taxon>
        <taxon>Haloferacaceae</taxon>
        <taxon>Halorubrum</taxon>
    </lineage>
</organism>
<feature type="compositionally biased region" description="Acidic residues" evidence="1">
    <location>
        <begin position="447"/>
        <end position="458"/>
    </location>
</feature>
<feature type="compositionally biased region" description="Polar residues" evidence="1">
    <location>
        <begin position="32"/>
        <end position="56"/>
    </location>
</feature>